<dbReference type="GO" id="GO:0005743">
    <property type="term" value="C:mitochondrial inner membrane"/>
    <property type="evidence" value="ECO:0007669"/>
    <property type="project" value="TreeGrafter"/>
</dbReference>
<dbReference type="CDD" id="cd03249">
    <property type="entry name" value="ABC_MTABC3_MDL1_MDL2"/>
    <property type="match status" value="1"/>
</dbReference>
<keyword evidence="5 15" id="KW-0812">Transmembrane</keyword>
<dbReference type="Pfam" id="PF00664">
    <property type="entry name" value="ABC_membrane"/>
    <property type="match status" value="2"/>
</dbReference>
<evidence type="ECO:0000256" key="3">
    <source>
        <dbReference type="ARBA" id="ARBA00012191"/>
    </source>
</evidence>
<dbReference type="CDD" id="cd18578">
    <property type="entry name" value="ABC_6TM_Pgp_ABCB1_D2_like"/>
    <property type="match status" value="1"/>
</dbReference>
<evidence type="ECO:0000256" key="1">
    <source>
        <dbReference type="ARBA" id="ARBA00004141"/>
    </source>
</evidence>
<evidence type="ECO:0000256" key="5">
    <source>
        <dbReference type="ARBA" id="ARBA00022692"/>
    </source>
</evidence>
<dbReference type="SUPFAM" id="SSF52540">
    <property type="entry name" value="P-loop containing nucleoside triphosphate hydrolases"/>
    <property type="match status" value="1"/>
</dbReference>
<dbReference type="PROSITE" id="PS50893">
    <property type="entry name" value="ABC_TRANSPORTER_2"/>
    <property type="match status" value="1"/>
</dbReference>
<keyword evidence="6" id="KW-0677">Repeat</keyword>
<dbReference type="InterPro" id="IPR003439">
    <property type="entry name" value="ABC_transporter-like_ATP-bd"/>
</dbReference>
<keyword evidence="8" id="KW-0067">ATP-binding</keyword>
<dbReference type="InterPro" id="IPR017871">
    <property type="entry name" value="ABC_transporter-like_CS"/>
</dbReference>
<dbReference type="EMBL" id="KQ460313">
    <property type="protein sequence ID" value="KPJ16025.1"/>
    <property type="molecule type" value="Genomic_DNA"/>
</dbReference>
<evidence type="ECO:0000256" key="14">
    <source>
        <dbReference type="SAM" id="MobiDB-lite"/>
    </source>
</evidence>
<dbReference type="GO" id="GO:0008559">
    <property type="term" value="F:ABC-type xenobiotic transporter activity"/>
    <property type="evidence" value="ECO:0007669"/>
    <property type="project" value="UniProtKB-EC"/>
</dbReference>
<dbReference type="GO" id="GO:0017085">
    <property type="term" value="P:response to insecticide"/>
    <property type="evidence" value="ECO:0007669"/>
    <property type="project" value="UniProtKB-ARBA"/>
</dbReference>
<organism evidence="18 19">
    <name type="scientific">Papilio machaon</name>
    <name type="common">Old World swallowtail butterfly</name>
    <dbReference type="NCBI Taxonomy" id="76193"/>
    <lineage>
        <taxon>Eukaryota</taxon>
        <taxon>Metazoa</taxon>
        <taxon>Ecdysozoa</taxon>
        <taxon>Arthropoda</taxon>
        <taxon>Hexapoda</taxon>
        <taxon>Insecta</taxon>
        <taxon>Pterygota</taxon>
        <taxon>Neoptera</taxon>
        <taxon>Endopterygota</taxon>
        <taxon>Lepidoptera</taxon>
        <taxon>Glossata</taxon>
        <taxon>Ditrysia</taxon>
        <taxon>Papilionoidea</taxon>
        <taxon>Papilionidae</taxon>
        <taxon>Papilioninae</taxon>
        <taxon>Papilio</taxon>
    </lineage>
</organism>
<feature type="transmembrane region" description="Helical" evidence="15">
    <location>
        <begin position="652"/>
        <end position="677"/>
    </location>
</feature>
<protein>
    <recommendedName>
        <fullName evidence="3">ABC-type xenobiotic transporter</fullName>
        <ecNumber evidence="3">7.6.2.2</ecNumber>
    </recommendedName>
</protein>
<keyword evidence="7" id="KW-0547">Nucleotide-binding</keyword>
<evidence type="ECO:0000256" key="10">
    <source>
        <dbReference type="ARBA" id="ARBA00022989"/>
    </source>
</evidence>
<feature type="transmembrane region" description="Helical" evidence="15">
    <location>
        <begin position="563"/>
        <end position="581"/>
    </location>
</feature>
<dbReference type="InterPro" id="IPR011527">
    <property type="entry name" value="ABC1_TM_dom"/>
</dbReference>
<evidence type="ECO:0000256" key="15">
    <source>
        <dbReference type="SAM" id="Phobius"/>
    </source>
</evidence>
<comment type="subcellular location">
    <subcellularLocation>
        <location evidence="1">Membrane</location>
        <topology evidence="1">Multi-pass membrane protein</topology>
    </subcellularLocation>
</comment>
<dbReference type="PROSITE" id="PS00211">
    <property type="entry name" value="ABC_TRANSPORTER_1"/>
    <property type="match status" value="1"/>
</dbReference>
<dbReference type="InterPro" id="IPR003593">
    <property type="entry name" value="AAA+_ATPase"/>
</dbReference>
<comment type="similarity">
    <text evidence="2">Belongs to the ABC transporter superfamily. ABCB family. Multidrug resistance exporter (TC 3.A.1.201) subfamily.</text>
</comment>
<dbReference type="InterPro" id="IPR036640">
    <property type="entry name" value="ABC1_TM_sf"/>
</dbReference>
<dbReference type="SMART" id="SM00382">
    <property type="entry name" value="AAA"/>
    <property type="match status" value="1"/>
</dbReference>
<feature type="region of interest" description="Disordered" evidence="14">
    <location>
        <begin position="423"/>
        <end position="457"/>
    </location>
</feature>
<dbReference type="InParanoid" id="A0A194RFE8"/>
<evidence type="ECO:0000256" key="8">
    <source>
        <dbReference type="ARBA" id="ARBA00022840"/>
    </source>
</evidence>
<keyword evidence="9" id="KW-1278">Translocase</keyword>
<feature type="domain" description="ABC transmembrane type-1" evidence="17">
    <location>
        <begin position="522"/>
        <end position="689"/>
    </location>
</feature>
<name>A0A194RFE8_PAPMA</name>
<evidence type="ECO:0000259" key="17">
    <source>
        <dbReference type="PROSITE" id="PS50929"/>
    </source>
</evidence>
<keyword evidence="4" id="KW-0813">Transport</keyword>
<dbReference type="Pfam" id="PF00005">
    <property type="entry name" value="ABC_tran"/>
    <property type="match status" value="1"/>
</dbReference>
<dbReference type="PANTHER" id="PTHR43394">
    <property type="entry name" value="ATP-DEPENDENT PERMEASE MDL1, MITOCHONDRIAL"/>
    <property type="match status" value="1"/>
</dbReference>
<keyword evidence="10 15" id="KW-1133">Transmembrane helix</keyword>
<evidence type="ECO:0000256" key="2">
    <source>
        <dbReference type="ARBA" id="ARBA00007577"/>
    </source>
</evidence>
<dbReference type="GO" id="GO:0097254">
    <property type="term" value="P:renal tubular secretion"/>
    <property type="evidence" value="ECO:0007669"/>
    <property type="project" value="UniProtKB-ARBA"/>
</dbReference>
<reference evidence="18 19" key="1">
    <citation type="journal article" date="2015" name="Nat. Commun.">
        <title>Outbred genome sequencing and CRISPR/Cas9 gene editing in butterflies.</title>
        <authorList>
            <person name="Li X."/>
            <person name="Fan D."/>
            <person name="Zhang W."/>
            <person name="Liu G."/>
            <person name="Zhang L."/>
            <person name="Zhao L."/>
            <person name="Fang X."/>
            <person name="Chen L."/>
            <person name="Dong Y."/>
            <person name="Chen Y."/>
            <person name="Ding Y."/>
            <person name="Zhao R."/>
            <person name="Feng M."/>
            <person name="Zhu Y."/>
            <person name="Feng Y."/>
            <person name="Jiang X."/>
            <person name="Zhu D."/>
            <person name="Xiang H."/>
            <person name="Feng X."/>
            <person name="Li S."/>
            <person name="Wang J."/>
            <person name="Zhang G."/>
            <person name="Kronforst M.R."/>
            <person name="Wang W."/>
        </authorList>
    </citation>
    <scope>NUCLEOTIDE SEQUENCE [LARGE SCALE GENOMIC DNA]</scope>
    <source>
        <strain evidence="18">Ya'a_city_454_Pm</strain>
        <tissue evidence="18">Whole body</tissue>
    </source>
</reference>
<sequence>MPPTQGATAPSYQTRSMAREMASYSRAGKHAEEVLKSIRTVIAFAGERIESDSYLSLLLPAENAGRWRGLLTGVGTGVHWLLTYGMNGICLAYGTRLVLADFDRPTEHRKYVIGVLFSMWSIKNARIAQILFNVYMATQSVTFCAPLAEVFAAARGAAATVFPLLERRPAIDCLSLGGAQPDRLAGDIRLEGVHFCYPSRPDVKILQGFSLHVKTGECVALVGSSGCGKSTVLQLVQRLYDPQRGTVQLDGRDVAALSLPWLRTRLGVVGQEPVLFRGTITENITIGVSGASSADVRRVAELAFAHDFISRLPNVSERGASLSGGQKQRIAIARALLRQPTVLLLDEATSALDPRSERAVQAALDRASAGRTTLVVSHRLSTIVNADRIICMDRGAIVEQGTHKELLEAKGFYYKLVTTSSDNREPDVIESVPEEDAPPSSPPSSPPRPLRPPHGHLSARGELEERMSARSSAGSATSAALAAPLAAPLAALADTCDDDEEVRPLTDWQLLRLNAPEWVSLLVGAVAAIVQGACFPVMAWLVGQAAGIFVLTERGEVLRQADLFAGMCVLVGAVAALAMFLQNATFTHSGLRLTNRLRHQYFSAILRQEVGFFDKASNRVGAICARLSGDAAEVQAATGLRLGLMLQGFSSMLIGVVMAFCYGWKLTLVGLAILPLVSALRFKRTRNVE</sequence>
<dbReference type="GO" id="GO:0016887">
    <property type="term" value="F:ATP hydrolysis activity"/>
    <property type="evidence" value="ECO:0007669"/>
    <property type="project" value="InterPro"/>
</dbReference>
<evidence type="ECO:0000256" key="11">
    <source>
        <dbReference type="ARBA" id="ARBA00023136"/>
    </source>
</evidence>
<dbReference type="EC" id="7.6.2.2" evidence="3"/>
<dbReference type="InterPro" id="IPR039421">
    <property type="entry name" value="Type_1_exporter"/>
</dbReference>
<dbReference type="Gene3D" id="1.20.1560.10">
    <property type="entry name" value="ABC transporter type 1, transmembrane domain"/>
    <property type="match status" value="2"/>
</dbReference>
<dbReference type="PANTHER" id="PTHR43394:SF27">
    <property type="entry name" value="ATP-DEPENDENT TRANSLOCASE ABCB1-LIKE"/>
    <property type="match status" value="1"/>
</dbReference>
<dbReference type="PROSITE" id="PS50929">
    <property type="entry name" value="ABC_TM1F"/>
    <property type="match status" value="2"/>
</dbReference>
<dbReference type="SUPFAM" id="SSF90123">
    <property type="entry name" value="ABC transporter transmembrane region"/>
    <property type="match status" value="2"/>
</dbReference>
<evidence type="ECO:0000256" key="6">
    <source>
        <dbReference type="ARBA" id="ARBA00022737"/>
    </source>
</evidence>
<feature type="domain" description="ABC transporter" evidence="16">
    <location>
        <begin position="188"/>
        <end position="419"/>
    </location>
</feature>
<dbReference type="Gene3D" id="3.40.50.300">
    <property type="entry name" value="P-loop containing nucleotide triphosphate hydrolases"/>
    <property type="match status" value="1"/>
</dbReference>
<evidence type="ECO:0000259" key="16">
    <source>
        <dbReference type="PROSITE" id="PS50893"/>
    </source>
</evidence>
<dbReference type="GO" id="GO:0090374">
    <property type="term" value="P:oligopeptide export from mitochondrion"/>
    <property type="evidence" value="ECO:0007669"/>
    <property type="project" value="TreeGrafter"/>
</dbReference>
<comment type="catalytic activity">
    <reaction evidence="13">
        <text>ATP + H2O + xenobioticSide 1 = ADP + phosphate + xenobioticSide 2.</text>
        <dbReference type="EC" id="7.6.2.2"/>
    </reaction>
</comment>
<accession>A0A194RFE8</accession>
<evidence type="ECO:0000256" key="13">
    <source>
        <dbReference type="ARBA" id="ARBA00034018"/>
    </source>
</evidence>
<dbReference type="GO" id="GO:0015421">
    <property type="term" value="F:ABC-type oligopeptide transporter activity"/>
    <property type="evidence" value="ECO:0007669"/>
    <property type="project" value="TreeGrafter"/>
</dbReference>
<feature type="domain" description="ABC transmembrane type-1" evidence="17">
    <location>
        <begin position="12"/>
        <end position="100"/>
    </location>
</feature>
<feature type="transmembrane region" description="Helical" evidence="15">
    <location>
        <begin position="518"/>
        <end position="551"/>
    </location>
</feature>
<dbReference type="FunFam" id="3.40.50.300:FF:000479">
    <property type="entry name" value="Multidrug resistance protein 1A"/>
    <property type="match status" value="1"/>
</dbReference>
<evidence type="ECO:0000313" key="19">
    <source>
        <dbReference type="Proteomes" id="UP000053240"/>
    </source>
</evidence>
<evidence type="ECO:0000256" key="9">
    <source>
        <dbReference type="ARBA" id="ARBA00022967"/>
    </source>
</evidence>
<keyword evidence="12" id="KW-0325">Glycoprotein</keyword>
<keyword evidence="19" id="KW-1185">Reference proteome</keyword>
<dbReference type="GO" id="GO:0005524">
    <property type="term" value="F:ATP binding"/>
    <property type="evidence" value="ECO:0007669"/>
    <property type="project" value="UniProtKB-KW"/>
</dbReference>
<proteinExistence type="inferred from homology"/>
<evidence type="ECO:0000313" key="18">
    <source>
        <dbReference type="EMBL" id="KPJ16025.1"/>
    </source>
</evidence>
<feature type="compositionally biased region" description="Pro residues" evidence="14">
    <location>
        <begin position="439"/>
        <end position="452"/>
    </location>
</feature>
<evidence type="ECO:0000256" key="12">
    <source>
        <dbReference type="ARBA" id="ARBA00023180"/>
    </source>
</evidence>
<dbReference type="InterPro" id="IPR027417">
    <property type="entry name" value="P-loop_NTPase"/>
</dbReference>
<evidence type="ECO:0000256" key="7">
    <source>
        <dbReference type="ARBA" id="ARBA00022741"/>
    </source>
</evidence>
<evidence type="ECO:0000256" key="4">
    <source>
        <dbReference type="ARBA" id="ARBA00022448"/>
    </source>
</evidence>
<gene>
    <name evidence="18" type="ORF">RR48_05980</name>
</gene>
<dbReference type="AlphaFoldDB" id="A0A194RFE8"/>
<dbReference type="Proteomes" id="UP000053240">
    <property type="component" value="Unassembled WGS sequence"/>
</dbReference>
<keyword evidence="11 15" id="KW-0472">Membrane</keyword>